<keyword evidence="2" id="KW-1185">Reference proteome</keyword>
<dbReference type="RefSeq" id="WP_044222728.1">
    <property type="nucleotide sequence ID" value="NZ_JBKAGJ010000021.1"/>
</dbReference>
<accession>A0A098S807</accession>
<evidence type="ECO:0000313" key="2">
    <source>
        <dbReference type="Proteomes" id="UP000029736"/>
    </source>
</evidence>
<dbReference type="Proteomes" id="UP000029736">
    <property type="component" value="Unassembled WGS sequence"/>
</dbReference>
<name>A0A098S807_9BACT</name>
<protein>
    <submittedName>
        <fullName evidence="1">Uncharacterized protein</fullName>
    </submittedName>
</protein>
<dbReference type="STRING" id="1524460.IX84_16335"/>
<dbReference type="EMBL" id="JPOS01000038">
    <property type="protein sequence ID" value="KGE87217.1"/>
    <property type="molecule type" value="Genomic_DNA"/>
</dbReference>
<proteinExistence type="predicted"/>
<comment type="caution">
    <text evidence="1">The sequence shown here is derived from an EMBL/GenBank/DDBJ whole genome shotgun (WGS) entry which is preliminary data.</text>
</comment>
<gene>
    <name evidence="1" type="ORF">IX84_16335</name>
</gene>
<reference evidence="1 2" key="1">
    <citation type="journal article" date="2014" name="Int. J. Syst. Evol. Microbiol.">
        <title>Phaeodactylibacter xiamenensis gen. nov., sp. nov., a member of the family Saprospiraceae isolated from the marine alga Phaeodactylum tricornutum.</title>
        <authorList>
            <person name="Chen Z.Jr."/>
            <person name="Lei X."/>
            <person name="Lai Q."/>
            <person name="Li Y."/>
            <person name="Zhang B."/>
            <person name="Zhang J."/>
            <person name="Zhang H."/>
            <person name="Yang L."/>
            <person name="Zheng W."/>
            <person name="Tian Y."/>
            <person name="Yu Z."/>
            <person name="Xu H.Jr."/>
            <person name="Zheng T."/>
        </authorList>
    </citation>
    <scope>NUCLEOTIDE SEQUENCE [LARGE SCALE GENOMIC DNA]</scope>
    <source>
        <strain evidence="1 2">KD52</strain>
    </source>
</reference>
<organism evidence="1 2">
    <name type="scientific">Phaeodactylibacter xiamenensis</name>
    <dbReference type="NCBI Taxonomy" id="1524460"/>
    <lineage>
        <taxon>Bacteria</taxon>
        <taxon>Pseudomonadati</taxon>
        <taxon>Bacteroidota</taxon>
        <taxon>Saprospiria</taxon>
        <taxon>Saprospirales</taxon>
        <taxon>Haliscomenobacteraceae</taxon>
        <taxon>Phaeodactylibacter</taxon>
    </lineage>
</organism>
<evidence type="ECO:0000313" key="1">
    <source>
        <dbReference type="EMBL" id="KGE87217.1"/>
    </source>
</evidence>
<dbReference type="OrthoDB" id="9816167at2"/>
<dbReference type="AlphaFoldDB" id="A0A098S807"/>
<sequence length="591" mass="65904">MRYFLPVLLLVSCKLSAQYVDLSWQPSFYCQPAEIIPYGGEWFVIAKTYNNKRYESGGYAALINDSGIQREQYTNWTSANGLYNAAVNGKGQLAWSGSQGSCDFYTDSAIATFNSNGEQIKLLQNGEAPHSVYHIAGLPEGHFVTNGLQGTILLDSALNIKHSNYPTLARDIKSNGDSIVWFHTRSFIPPYPVRLHRRIYRGDLLSPSPHSELEGFSSPDYVAIRDFHASGPQICAIIDSTIWTSEYPFTTSQSKEIVWSGVEYQHIQYYEGHYYLFGMDASNRTWMQKRSADLNTWENFLLPWDAYLWDIAIQEGTIALLGDRLIPDGGRFPPLSRPTSMPNGGAANLIAFRTIPLEDFATAETDADIAIHNITWSGEYSILEPPIICYGEDGSFGIVTLSGFSIEVLNKGSVPVSGVSVSTRRRTCGDFRDPCGTVFGFWFPFTEVTIPPGGSATLNIDEEMQFLLQDLEPPYELCFWATAHGAPTEHTYQDNLLCTNLDIHKGAPPEPSWRVSPNPAEHWVDITLPSGLDTGSELLLYHSNGQILRRSTLSPGTLKHRFALEQLPAGLYAIVWLHGDTQNVKRFIKAP</sequence>